<keyword evidence="3" id="KW-0732">Signal</keyword>
<dbReference type="OrthoDB" id="2796893at2759"/>
<feature type="region of interest" description="Disordered" evidence="1">
    <location>
        <begin position="220"/>
        <end position="239"/>
    </location>
</feature>
<accession>A0A409V9U9</accession>
<feature type="chain" id="PRO_5019247924" evidence="3">
    <location>
        <begin position="19"/>
        <end position="481"/>
    </location>
</feature>
<evidence type="ECO:0000256" key="1">
    <source>
        <dbReference type="SAM" id="MobiDB-lite"/>
    </source>
</evidence>
<sequence>MLSGILVALASSSSFVGAMRLEQRAAQTSAICDAKYQWMNNQGGDSPCLAAARLGAICNSGNWVIGSLIAPNGTSTYGNPSGLKANFCTCSWSYYNLISACTACQGLEYLVSIWSSYKAGCAGLESSTYFPANFTLPTSVTIPFWAGTNPTQWPNEQFSVSAAQQIDDKGHADLGTAPPPAKKSNNIGPIVGGVIGGVVVIGAAVALAIYILRRNKSRNAANQNQMQHTGDSNMYGHMRSLSGATQKSDLTSGGHIYSTLTSTPMFTNAPTSPTIQTHPASSVHSVPYLGSLMAGTASPPPHPGNISRQHTPPVNREDIVVPYTEPPNGREFSDRKHPGGPGIVYDSPDAPPPNVAAMRMEIIRPSTPPRARFNPPAYSETSPEGSAGPSATPRRLHGKKGSADTNHSFSSSVPRAQSPTITIATTPVNPLALYNPSSSSPHHPPANNIHGESNDRQLASPSRDEKRLSPQSDSFYGNDLA</sequence>
<evidence type="ECO:0000313" key="5">
    <source>
        <dbReference type="Proteomes" id="UP000284842"/>
    </source>
</evidence>
<reference evidence="4 5" key="1">
    <citation type="journal article" date="2018" name="Evol. Lett.">
        <title>Horizontal gene cluster transfer increased hallucinogenic mushroom diversity.</title>
        <authorList>
            <person name="Reynolds H.T."/>
            <person name="Vijayakumar V."/>
            <person name="Gluck-Thaler E."/>
            <person name="Korotkin H.B."/>
            <person name="Matheny P.B."/>
            <person name="Slot J.C."/>
        </authorList>
    </citation>
    <scope>NUCLEOTIDE SEQUENCE [LARGE SCALE GENOMIC DNA]</scope>
    <source>
        <strain evidence="4 5">2629</strain>
    </source>
</reference>
<evidence type="ECO:0000256" key="2">
    <source>
        <dbReference type="SAM" id="Phobius"/>
    </source>
</evidence>
<feature type="region of interest" description="Disordered" evidence="1">
    <location>
        <begin position="291"/>
        <end position="481"/>
    </location>
</feature>
<keyword evidence="2" id="KW-0472">Membrane</keyword>
<name>A0A409V9U9_9AGAR</name>
<keyword evidence="2" id="KW-0812">Transmembrane</keyword>
<organism evidence="4 5">
    <name type="scientific">Panaeolus cyanescens</name>
    <dbReference type="NCBI Taxonomy" id="181874"/>
    <lineage>
        <taxon>Eukaryota</taxon>
        <taxon>Fungi</taxon>
        <taxon>Dikarya</taxon>
        <taxon>Basidiomycota</taxon>
        <taxon>Agaricomycotina</taxon>
        <taxon>Agaricomycetes</taxon>
        <taxon>Agaricomycetidae</taxon>
        <taxon>Agaricales</taxon>
        <taxon>Agaricineae</taxon>
        <taxon>Galeropsidaceae</taxon>
        <taxon>Panaeolus</taxon>
    </lineage>
</organism>
<dbReference type="Proteomes" id="UP000284842">
    <property type="component" value="Unassembled WGS sequence"/>
</dbReference>
<feature type="compositionally biased region" description="Polar residues" evidence="1">
    <location>
        <begin position="403"/>
        <end position="428"/>
    </location>
</feature>
<dbReference type="InParanoid" id="A0A409V9U9"/>
<evidence type="ECO:0000313" key="4">
    <source>
        <dbReference type="EMBL" id="PPQ63554.1"/>
    </source>
</evidence>
<dbReference type="STRING" id="181874.A0A409V9U9"/>
<comment type="caution">
    <text evidence="4">The sequence shown here is derived from an EMBL/GenBank/DDBJ whole genome shotgun (WGS) entry which is preliminary data.</text>
</comment>
<dbReference type="AlphaFoldDB" id="A0A409V9U9"/>
<dbReference type="EMBL" id="NHTK01006119">
    <property type="protein sequence ID" value="PPQ63554.1"/>
    <property type="molecule type" value="Genomic_DNA"/>
</dbReference>
<gene>
    <name evidence="4" type="ORF">CVT24_004784</name>
</gene>
<protein>
    <submittedName>
        <fullName evidence="4">Uncharacterized protein</fullName>
    </submittedName>
</protein>
<keyword evidence="2" id="KW-1133">Transmembrane helix</keyword>
<evidence type="ECO:0000256" key="3">
    <source>
        <dbReference type="SAM" id="SignalP"/>
    </source>
</evidence>
<feature type="transmembrane region" description="Helical" evidence="2">
    <location>
        <begin position="190"/>
        <end position="212"/>
    </location>
</feature>
<keyword evidence="5" id="KW-1185">Reference proteome</keyword>
<feature type="signal peptide" evidence="3">
    <location>
        <begin position="1"/>
        <end position="18"/>
    </location>
</feature>
<feature type="compositionally biased region" description="Polar residues" evidence="1">
    <location>
        <begin position="220"/>
        <end position="232"/>
    </location>
</feature>
<proteinExistence type="predicted"/>